<evidence type="ECO:0000256" key="3">
    <source>
        <dbReference type="ARBA" id="ARBA00022597"/>
    </source>
</evidence>
<keyword evidence="2" id="KW-0597">Phosphoprotein</keyword>
<evidence type="ECO:0000256" key="6">
    <source>
        <dbReference type="ARBA" id="ARBA00022777"/>
    </source>
</evidence>
<dbReference type="AlphaFoldDB" id="A0A0M1Q6A8"/>
<dbReference type="CDD" id="cd05564">
    <property type="entry name" value="PTS_IIB_chitobiose_lichenan"/>
    <property type="match status" value="1"/>
</dbReference>
<name>A0A0M1Q6A8_PAEPO</name>
<evidence type="ECO:0000256" key="5">
    <source>
        <dbReference type="ARBA" id="ARBA00022683"/>
    </source>
</evidence>
<dbReference type="InterPro" id="IPR051819">
    <property type="entry name" value="PTS_sugar-specific_EIIB"/>
</dbReference>
<keyword evidence="3 7" id="KW-0762">Sugar transport</keyword>
<comment type="caution">
    <text evidence="7">The sequence shown here is derived from an EMBL/GenBank/DDBJ whole genome shotgun (WGS) entry which is preliminary data.</text>
</comment>
<dbReference type="RefSeq" id="WP_061830059.1">
    <property type="nucleotide sequence ID" value="NZ_CP015423.1"/>
</dbReference>
<accession>A0A0M1Q6A8</accession>
<evidence type="ECO:0000256" key="1">
    <source>
        <dbReference type="ARBA" id="ARBA00022448"/>
    </source>
</evidence>
<dbReference type="Gene3D" id="3.40.50.2300">
    <property type="match status" value="1"/>
</dbReference>
<dbReference type="GO" id="GO:0016301">
    <property type="term" value="F:kinase activity"/>
    <property type="evidence" value="ECO:0007669"/>
    <property type="project" value="UniProtKB-KW"/>
</dbReference>
<dbReference type="PANTHER" id="PTHR34581">
    <property type="entry name" value="PTS SYSTEM N,N'-DIACETYLCHITOBIOSE-SPECIFIC EIIB COMPONENT"/>
    <property type="match status" value="1"/>
</dbReference>
<dbReference type="SUPFAM" id="SSF52794">
    <property type="entry name" value="PTS system IIB component-like"/>
    <property type="match status" value="1"/>
</dbReference>
<dbReference type="GO" id="GO:0009401">
    <property type="term" value="P:phosphoenolpyruvate-dependent sugar phosphotransferase system"/>
    <property type="evidence" value="ECO:0007669"/>
    <property type="project" value="UniProtKB-KW"/>
</dbReference>
<keyword evidence="1" id="KW-0813">Transport</keyword>
<evidence type="ECO:0000313" key="7">
    <source>
        <dbReference type="EMBL" id="MBM0633779.1"/>
    </source>
</evidence>
<organism evidence="7 8">
    <name type="scientific">Paenibacillus polymyxa</name>
    <name type="common">Bacillus polymyxa</name>
    <dbReference type="NCBI Taxonomy" id="1406"/>
    <lineage>
        <taxon>Bacteria</taxon>
        <taxon>Bacillati</taxon>
        <taxon>Bacillota</taxon>
        <taxon>Bacilli</taxon>
        <taxon>Bacillales</taxon>
        <taxon>Paenibacillaceae</taxon>
        <taxon>Paenibacillus</taxon>
    </lineage>
</organism>
<protein>
    <submittedName>
        <fullName evidence="7">PTS sugar transporter subunit IIB</fullName>
    </submittedName>
</protein>
<reference evidence="7" key="1">
    <citation type="submission" date="2020-12" db="EMBL/GenBank/DDBJ databases">
        <title>Paenibacillus polymyxa LMG 27872: a double-edged sword.</title>
        <authorList>
            <person name="Langendries S."/>
            <person name="Garcia Mendez S."/>
            <person name="Beirinckx S."/>
            <person name="Viaene T."/>
            <person name="Baeyen S."/>
            <person name="Goeminne G."/>
            <person name="Willems A."/>
            <person name="Debode J."/>
            <person name="Goormachtig S."/>
        </authorList>
    </citation>
    <scope>NUCLEOTIDE SEQUENCE</scope>
    <source>
        <strain evidence="7">LMG 27872</strain>
    </source>
</reference>
<dbReference type="PANTHER" id="PTHR34581:SF2">
    <property type="entry name" value="PTS SYSTEM N,N'-DIACETYLCHITOBIOSE-SPECIFIC EIIB COMPONENT"/>
    <property type="match status" value="1"/>
</dbReference>
<proteinExistence type="predicted"/>
<dbReference type="GO" id="GO:0008982">
    <property type="term" value="F:protein-N(PI)-phosphohistidine-sugar phosphotransferase activity"/>
    <property type="evidence" value="ECO:0007669"/>
    <property type="project" value="InterPro"/>
</dbReference>
<evidence type="ECO:0000256" key="4">
    <source>
        <dbReference type="ARBA" id="ARBA00022679"/>
    </source>
</evidence>
<dbReference type="PROSITE" id="PS51100">
    <property type="entry name" value="PTS_EIIB_TYPE_3"/>
    <property type="match status" value="1"/>
</dbReference>
<keyword evidence="4" id="KW-0808">Transferase</keyword>
<evidence type="ECO:0000256" key="2">
    <source>
        <dbReference type="ARBA" id="ARBA00022553"/>
    </source>
</evidence>
<gene>
    <name evidence="7" type="ORF">JDW19_11605</name>
</gene>
<sequence>MKKIILACAAGMSTSILVSKMKKEAAARSIELNIEAIPESTIKEELEGITDSVIAILLGPQVRMRKKAVTEIAAPYSIPVDVIDTLAYGRGNGAAVLDQALKLAGENI</sequence>
<dbReference type="Proteomes" id="UP000650605">
    <property type="component" value="Unassembled WGS sequence"/>
</dbReference>
<evidence type="ECO:0000313" key="8">
    <source>
        <dbReference type="Proteomes" id="UP000650605"/>
    </source>
</evidence>
<keyword evidence="6" id="KW-0418">Kinase</keyword>
<dbReference type="InterPro" id="IPR013012">
    <property type="entry name" value="PTS_EIIB_3"/>
</dbReference>
<dbReference type="InterPro" id="IPR003501">
    <property type="entry name" value="PTS_EIIB_2/3"/>
</dbReference>
<dbReference type="Pfam" id="PF02302">
    <property type="entry name" value="PTS_IIB"/>
    <property type="match status" value="1"/>
</dbReference>
<keyword evidence="5" id="KW-0598">Phosphotransferase system</keyword>
<dbReference type="InterPro" id="IPR036095">
    <property type="entry name" value="PTS_EIIB-like_sf"/>
</dbReference>
<dbReference type="EMBL" id="JAEHFQ010000005">
    <property type="protein sequence ID" value="MBM0633779.1"/>
    <property type="molecule type" value="Genomic_DNA"/>
</dbReference>